<evidence type="ECO:0000256" key="1">
    <source>
        <dbReference type="ARBA" id="ARBA00022485"/>
    </source>
</evidence>
<keyword evidence="1" id="KW-0004">4Fe-4S</keyword>
<comment type="caution">
    <text evidence="6">The sequence shown here is derived from an EMBL/GenBank/DDBJ whole genome shotgun (WGS) entry which is preliminary data.</text>
</comment>
<dbReference type="Proteomes" id="UP000477911">
    <property type="component" value="Unassembled WGS sequence"/>
</dbReference>
<reference evidence="6 7" key="1">
    <citation type="submission" date="2019-12" db="EMBL/GenBank/DDBJ databases">
        <authorList>
            <person name="Li M."/>
        </authorList>
    </citation>
    <scope>NUCLEOTIDE SEQUENCE [LARGE SCALE GENOMIC DNA]</scope>
    <source>
        <strain evidence="6 7">GBMRC 2024</strain>
    </source>
</reference>
<keyword evidence="3" id="KW-0560">Oxidoreductase</keyword>
<gene>
    <name evidence="6" type="ORF">GR170_09020</name>
</gene>
<evidence type="ECO:0000256" key="2">
    <source>
        <dbReference type="ARBA" id="ARBA00022723"/>
    </source>
</evidence>
<evidence type="ECO:0000313" key="7">
    <source>
        <dbReference type="Proteomes" id="UP000477911"/>
    </source>
</evidence>
<name>A0A6L7G3F6_9RHOB</name>
<dbReference type="InterPro" id="IPR039650">
    <property type="entry name" value="HdrA-like"/>
</dbReference>
<keyword evidence="7" id="KW-1185">Reference proteome</keyword>
<dbReference type="SUPFAM" id="SSF51905">
    <property type="entry name" value="FAD/NAD(P)-binding domain"/>
    <property type="match status" value="1"/>
</dbReference>
<dbReference type="GO" id="GO:0046872">
    <property type="term" value="F:metal ion binding"/>
    <property type="evidence" value="ECO:0007669"/>
    <property type="project" value="UniProtKB-KW"/>
</dbReference>
<feature type="non-terminal residue" evidence="6">
    <location>
        <position position="71"/>
    </location>
</feature>
<proteinExistence type="predicted"/>
<accession>A0A6L7G3F6</accession>
<evidence type="ECO:0000256" key="4">
    <source>
        <dbReference type="ARBA" id="ARBA00023004"/>
    </source>
</evidence>
<dbReference type="AlphaFoldDB" id="A0A6L7G3F6"/>
<keyword evidence="5" id="KW-0411">Iron-sulfur</keyword>
<dbReference type="InterPro" id="IPR036188">
    <property type="entry name" value="FAD/NAD-bd_sf"/>
</dbReference>
<dbReference type="RefSeq" id="WP_160893834.1">
    <property type="nucleotide sequence ID" value="NZ_WUMU01000006.1"/>
</dbReference>
<evidence type="ECO:0000313" key="6">
    <source>
        <dbReference type="EMBL" id="MXN17976.1"/>
    </source>
</evidence>
<protein>
    <submittedName>
        <fullName evidence="6">FAD-dependent oxidoreductase</fullName>
    </submittedName>
</protein>
<dbReference type="Pfam" id="PF12831">
    <property type="entry name" value="FAD_oxidored"/>
    <property type="match status" value="1"/>
</dbReference>
<dbReference type="PANTHER" id="PTHR43498">
    <property type="entry name" value="FERREDOXIN:COB-COM HETERODISULFIDE REDUCTASE SUBUNIT A"/>
    <property type="match status" value="1"/>
</dbReference>
<dbReference type="Gene3D" id="3.50.50.60">
    <property type="entry name" value="FAD/NAD(P)-binding domain"/>
    <property type="match status" value="1"/>
</dbReference>
<dbReference type="PANTHER" id="PTHR43498:SF1">
    <property type="entry name" value="COB--COM HETERODISULFIDE REDUCTASE IRON-SULFUR SUBUNIT A"/>
    <property type="match status" value="1"/>
</dbReference>
<sequence length="71" mass="7098">MPETLTLSRSETIPVVADCDVVVIGGGPAGQTAAVSAARNGVDVVLGERYHHLGGRASGGQGLVLGDMVDP</sequence>
<dbReference type="GO" id="GO:0051539">
    <property type="term" value="F:4 iron, 4 sulfur cluster binding"/>
    <property type="evidence" value="ECO:0007669"/>
    <property type="project" value="UniProtKB-KW"/>
</dbReference>
<keyword evidence="4" id="KW-0408">Iron</keyword>
<keyword evidence="2" id="KW-0479">Metal-binding</keyword>
<dbReference type="GO" id="GO:0016491">
    <property type="term" value="F:oxidoreductase activity"/>
    <property type="evidence" value="ECO:0007669"/>
    <property type="project" value="UniProtKB-KW"/>
</dbReference>
<dbReference type="EMBL" id="WUMU01000006">
    <property type="protein sequence ID" value="MXN17976.1"/>
    <property type="molecule type" value="Genomic_DNA"/>
</dbReference>
<evidence type="ECO:0000256" key="3">
    <source>
        <dbReference type="ARBA" id="ARBA00023002"/>
    </source>
</evidence>
<organism evidence="6 7">
    <name type="scientific">Pseudooceanicola albus</name>
    <dbReference type="NCBI Taxonomy" id="2692189"/>
    <lineage>
        <taxon>Bacteria</taxon>
        <taxon>Pseudomonadati</taxon>
        <taxon>Pseudomonadota</taxon>
        <taxon>Alphaproteobacteria</taxon>
        <taxon>Rhodobacterales</taxon>
        <taxon>Paracoccaceae</taxon>
        <taxon>Pseudooceanicola</taxon>
    </lineage>
</organism>
<evidence type="ECO:0000256" key="5">
    <source>
        <dbReference type="ARBA" id="ARBA00023014"/>
    </source>
</evidence>